<keyword evidence="8" id="KW-0131">Cell cycle</keyword>
<evidence type="ECO:0000256" key="6">
    <source>
        <dbReference type="ARBA" id="ARBA00022838"/>
    </source>
</evidence>
<proteinExistence type="inferred from homology"/>
<dbReference type="GeneID" id="81375261"/>
<keyword evidence="7" id="KW-0175">Coiled coil</keyword>
<evidence type="ECO:0000256" key="9">
    <source>
        <dbReference type="ARBA" id="ARBA00023328"/>
    </source>
</evidence>
<dbReference type="OrthoDB" id="1884855at2759"/>
<sequence>MNDAATSLLTEHFSYTPLSLIDDIINSINNLIYQAISSLESGLIDTPPERLGFAHDRNGTVIHETDEDGNILYPEAKLEIENGLHQLETLLEANVDKAFDKLEIYVLRNIFTVPEDLLSWVKLKHYEVCDNELGTVNSLGNLRKKLLETKKLNRALQDECARNDAVISQLKSIVSTVDGSKTDSGETAKESNQLDLSFLTASPAARQLRVGVDAGSKAKYAPLTTNTAFILSQLPALQSTLTQLRPKLAALPGSLKPMETRTMHDERKEYIESRIRLHLERAGQLAISDDGGPVVAGRRIDISEAHALENVASMLARDNKSA</sequence>
<dbReference type="GO" id="GO:0000444">
    <property type="term" value="C:MIS12/MIND type complex"/>
    <property type="evidence" value="ECO:0007669"/>
    <property type="project" value="TreeGrafter"/>
</dbReference>
<evidence type="ECO:0000256" key="3">
    <source>
        <dbReference type="ARBA" id="ARBA00022454"/>
    </source>
</evidence>
<evidence type="ECO:0000256" key="1">
    <source>
        <dbReference type="ARBA" id="ARBA00004629"/>
    </source>
</evidence>
<keyword evidence="4" id="KW-0132">Cell division</keyword>
<evidence type="ECO:0000256" key="5">
    <source>
        <dbReference type="ARBA" id="ARBA00022776"/>
    </source>
</evidence>
<evidence type="ECO:0000256" key="4">
    <source>
        <dbReference type="ARBA" id="ARBA00022618"/>
    </source>
</evidence>
<dbReference type="AlphaFoldDB" id="A0A9W9SIC1"/>
<dbReference type="GO" id="GO:0051382">
    <property type="term" value="P:kinetochore assembly"/>
    <property type="evidence" value="ECO:0007669"/>
    <property type="project" value="TreeGrafter"/>
</dbReference>
<dbReference type="Pfam" id="PF05859">
    <property type="entry name" value="Mis12"/>
    <property type="match status" value="1"/>
</dbReference>
<dbReference type="Proteomes" id="UP001147747">
    <property type="component" value="Unassembled WGS sequence"/>
</dbReference>
<keyword evidence="11" id="KW-1185">Reference proteome</keyword>
<dbReference type="RefSeq" id="XP_056482311.1">
    <property type="nucleotide sequence ID" value="XM_056636281.1"/>
</dbReference>
<comment type="subcellular location">
    <subcellularLocation>
        <location evidence="1">Chromosome</location>
        <location evidence="1">Centromere</location>
        <location evidence="1">Kinetochore</location>
    </subcellularLocation>
</comment>
<evidence type="ECO:0000313" key="11">
    <source>
        <dbReference type="Proteomes" id="UP001147747"/>
    </source>
</evidence>
<dbReference type="GO" id="GO:0051301">
    <property type="term" value="P:cell division"/>
    <property type="evidence" value="ECO:0007669"/>
    <property type="project" value="UniProtKB-KW"/>
</dbReference>
<gene>
    <name evidence="10" type="ORF">N7509_011644</name>
</gene>
<name>A0A9W9SIC1_9EURO</name>
<keyword evidence="9" id="KW-0137">Centromere</keyword>
<keyword evidence="5" id="KW-0498">Mitosis</keyword>
<dbReference type="InterPro" id="IPR008685">
    <property type="entry name" value="Centromere_Mis12"/>
</dbReference>
<accession>A0A9W9SIC1</accession>
<reference evidence="10" key="1">
    <citation type="submission" date="2022-12" db="EMBL/GenBank/DDBJ databases">
        <authorList>
            <person name="Petersen C."/>
        </authorList>
    </citation>
    <scope>NUCLEOTIDE SEQUENCE</scope>
    <source>
        <strain evidence="10">IBT 29677</strain>
    </source>
</reference>
<dbReference type="PANTHER" id="PTHR14527:SF2">
    <property type="entry name" value="PROTEIN MIS12 HOMOLOG"/>
    <property type="match status" value="1"/>
</dbReference>
<protein>
    <recommendedName>
        <fullName evidence="12">MIND kinetochore complex component Mtw1</fullName>
    </recommendedName>
</protein>
<evidence type="ECO:0008006" key="12">
    <source>
        <dbReference type="Google" id="ProtNLM"/>
    </source>
</evidence>
<dbReference type="PANTHER" id="PTHR14527">
    <property type="entry name" value="PROTEIN MIS12 HOMOLOG"/>
    <property type="match status" value="1"/>
</dbReference>
<dbReference type="EMBL" id="JAPZBU010000011">
    <property type="protein sequence ID" value="KAJ5378525.1"/>
    <property type="molecule type" value="Genomic_DNA"/>
</dbReference>
<keyword evidence="3" id="KW-0158">Chromosome</keyword>
<evidence type="ECO:0000313" key="10">
    <source>
        <dbReference type="EMBL" id="KAJ5378525.1"/>
    </source>
</evidence>
<comment type="caution">
    <text evidence="10">The sequence shown here is derived from an EMBL/GenBank/DDBJ whole genome shotgun (WGS) entry which is preliminary data.</text>
</comment>
<evidence type="ECO:0000256" key="2">
    <source>
        <dbReference type="ARBA" id="ARBA00008643"/>
    </source>
</evidence>
<organism evidence="10 11">
    <name type="scientific">Penicillium cosmopolitanum</name>
    <dbReference type="NCBI Taxonomy" id="1131564"/>
    <lineage>
        <taxon>Eukaryota</taxon>
        <taxon>Fungi</taxon>
        <taxon>Dikarya</taxon>
        <taxon>Ascomycota</taxon>
        <taxon>Pezizomycotina</taxon>
        <taxon>Eurotiomycetes</taxon>
        <taxon>Eurotiomycetidae</taxon>
        <taxon>Eurotiales</taxon>
        <taxon>Aspergillaceae</taxon>
        <taxon>Penicillium</taxon>
    </lineage>
</organism>
<comment type="similarity">
    <text evidence="2">Belongs to the mis12 family.</text>
</comment>
<reference evidence="10" key="2">
    <citation type="journal article" date="2023" name="IMA Fungus">
        <title>Comparative genomic study of the Penicillium genus elucidates a diverse pangenome and 15 lateral gene transfer events.</title>
        <authorList>
            <person name="Petersen C."/>
            <person name="Sorensen T."/>
            <person name="Nielsen M.R."/>
            <person name="Sondergaard T.E."/>
            <person name="Sorensen J.L."/>
            <person name="Fitzpatrick D.A."/>
            <person name="Frisvad J.C."/>
            <person name="Nielsen K.L."/>
        </authorList>
    </citation>
    <scope>NUCLEOTIDE SEQUENCE</scope>
    <source>
        <strain evidence="10">IBT 29677</strain>
    </source>
</reference>
<evidence type="ECO:0000256" key="7">
    <source>
        <dbReference type="ARBA" id="ARBA00023054"/>
    </source>
</evidence>
<dbReference type="GO" id="GO:0005634">
    <property type="term" value="C:nucleus"/>
    <property type="evidence" value="ECO:0007669"/>
    <property type="project" value="InterPro"/>
</dbReference>
<dbReference type="GO" id="GO:0000070">
    <property type="term" value="P:mitotic sister chromatid segregation"/>
    <property type="evidence" value="ECO:0007669"/>
    <property type="project" value="TreeGrafter"/>
</dbReference>
<keyword evidence="6" id="KW-0995">Kinetochore</keyword>
<evidence type="ECO:0000256" key="8">
    <source>
        <dbReference type="ARBA" id="ARBA00023306"/>
    </source>
</evidence>